<sequence>MNIKERTHELNQQDRTTKSQVRSVQVRSEGMYSNRKPDPKKKEKGPSSLRQVLRHCTPHPSPSSSRTNAHPPGMPSTLQPKFGRTRYPSMHTLIPSTHFPIPSPSGHRTPLSCPHSPTTPD</sequence>
<proteinExistence type="predicted"/>
<dbReference type="EMBL" id="MU004301">
    <property type="protein sequence ID" value="KAF2660205.1"/>
    <property type="molecule type" value="Genomic_DNA"/>
</dbReference>
<evidence type="ECO:0000313" key="3">
    <source>
        <dbReference type="Proteomes" id="UP000799324"/>
    </source>
</evidence>
<name>A0A6A6TJK2_9PLEO</name>
<feature type="compositionally biased region" description="Basic and acidic residues" evidence="1">
    <location>
        <begin position="1"/>
        <end position="17"/>
    </location>
</feature>
<evidence type="ECO:0000313" key="2">
    <source>
        <dbReference type="EMBL" id="KAF2660205.1"/>
    </source>
</evidence>
<feature type="region of interest" description="Disordered" evidence="1">
    <location>
        <begin position="1"/>
        <end position="121"/>
    </location>
</feature>
<organism evidence="2 3">
    <name type="scientific">Lophiostoma macrostomum CBS 122681</name>
    <dbReference type="NCBI Taxonomy" id="1314788"/>
    <lineage>
        <taxon>Eukaryota</taxon>
        <taxon>Fungi</taxon>
        <taxon>Dikarya</taxon>
        <taxon>Ascomycota</taxon>
        <taxon>Pezizomycotina</taxon>
        <taxon>Dothideomycetes</taxon>
        <taxon>Pleosporomycetidae</taxon>
        <taxon>Pleosporales</taxon>
        <taxon>Lophiostomataceae</taxon>
        <taxon>Lophiostoma</taxon>
    </lineage>
</organism>
<reference evidence="2" key="1">
    <citation type="journal article" date="2020" name="Stud. Mycol.">
        <title>101 Dothideomycetes genomes: a test case for predicting lifestyles and emergence of pathogens.</title>
        <authorList>
            <person name="Haridas S."/>
            <person name="Albert R."/>
            <person name="Binder M."/>
            <person name="Bloem J."/>
            <person name="Labutti K."/>
            <person name="Salamov A."/>
            <person name="Andreopoulos B."/>
            <person name="Baker S."/>
            <person name="Barry K."/>
            <person name="Bills G."/>
            <person name="Bluhm B."/>
            <person name="Cannon C."/>
            <person name="Castanera R."/>
            <person name="Culley D."/>
            <person name="Daum C."/>
            <person name="Ezra D."/>
            <person name="Gonzalez J."/>
            <person name="Henrissat B."/>
            <person name="Kuo A."/>
            <person name="Liang C."/>
            <person name="Lipzen A."/>
            <person name="Lutzoni F."/>
            <person name="Magnuson J."/>
            <person name="Mondo S."/>
            <person name="Nolan M."/>
            <person name="Ohm R."/>
            <person name="Pangilinan J."/>
            <person name="Park H.-J."/>
            <person name="Ramirez L."/>
            <person name="Alfaro M."/>
            <person name="Sun H."/>
            <person name="Tritt A."/>
            <person name="Yoshinaga Y."/>
            <person name="Zwiers L.-H."/>
            <person name="Turgeon B."/>
            <person name="Goodwin S."/>
            <person name="Spatafora J."/>
            <person name="Crous P."/>
            <person name="Grigoriev I."/>
        </authorList>
    </citation>
    <scope>NUCLEOTIDE SEQUENCE</scope>
    <source>
        <strain evidence="2">CBS 122681</strain>
    </source>
</reference>
<gene>
    <name evidence="2" type="ORF">K491DRAFT_95917</name>
</gene>
<feature type="compositionally biased region" description="Basic and acidic residues" evidence="1">
    <location>
        <begin position="35"/>
        <end position="45"/>
    </location>
</feature>
<protein>
    <submittedName>
        <fullName evidence="2">Uncharacterized protein</fullName>
    </submittedName>
</protein>
<accession>A0A6A6TJK2</accession>
<dbReference type="AlphaFoldDB" id="A0A6A6TJK2"/>
<keyword evidence="3" id="KW-1185">Reference proteome</keyword>
<evidence type="ECO:0000256" key="1">
    <source>
        <dbReference type="SAM" id="MobiDB-lite"/>
    </source>
</evidence>
<dbReference type="Proteomes" id="UP000799324">
    <property type="component" value="Unassembled WGS sequence"/>
</dbReference>